<gene>
    <name evidence="4" type="ORF">ACFFUT_00465</name>
</gene>
<name>A0ABV5JAX1_9RHOB</name>
<evidence type="ECO:0000256" key="1">
    <source>
        <dbReference type="ARBA" id="ARBA00006432"/>
    </source>
</evidence>
<keyword evidence="2" id="KW-0436">Ligase</keyword>
<evidence type="ECO:0000313" key="4">
    <source>
        <dbReference type="EMBL" id="MFB9230255.1"/>
    </source>
</evidence>
<dbReference type="InterPro" id="IPR000873">
    <property type="entry name" value="AMP-dep_synth/lig_dom"/>
</dbReference>
<reference evidence="4 5" key="1">
    <citation type="submission" date="2024-09" db="EMBL/GenBank/DDBJ databases">
        <authorList>
            <person name="Sun Q."/>
            <person name="Mori K."/>
        </authorList>
    </citation>
    <scope>NUCLEOTIDE SEQUENCE [LARGE SCALE GENOMIC DNA]</scope>
    <source>
        <strain evidence="4 5">CECT 8726</strain>
    </source>
</reference>
<dbReference type="Pfam" id="PF00501">
    <property type="entry name" value="AMP-binding"/>
    <property type="match status" value="1"/>
</dbReference>
<proteinExistence type="inferred from homology"/>
<comment type="similarity">
    <text evidence="1">Belongs to the ATP-dependent AMP-binding enzyme family.</text>
</comment>
<sequence length="482" mass="50689">MKPVFEALARHVATRPEIVAFRDDAKIVTWADLSTRVVDLASRLAGAPNTVGIALAGGIDYVVADLAVTLSGRTQVPLPFFFSNEQNAHILMDAQISAVIALDASLFSALPHIEVIDPTFSGNEGPSMPEYQGGAERVIYTSGSSGRPKGVVIGDRQLDASLAALSKMSGATATDRHLSILPLAQLLEQICGIFLPILAGAETIFRFDATKALFGAPIKPLTDTFFTELPTTSLLAPSLLGRWVADLELRSETAPDSLRFVAVGGASTAPSLATSARAVGIPLHEGYGLSECCAVVAMNRPGESVVGTVGPVLDGLDVKLENGEITVEGPTVMVGYLNGDPAPARWKTGDLGHFVGNRLVIDGRKDALLVTGAGRNISPEWVEQRINADPRIVSSALGLRDADGFLVLVVATAQSLPVEKIARSLADLPDYAKPTEVIFVDPAEPGLLFPVGTPDRAVAKTLINTRAALPLPNLETIESLAS</sequence>
<dbReference type="Gene3D" id="3.40.50.12780">
    <property type="entry name" value="N-terminal domain of ligase-like"/>
    <property type="match status" value="1"/>
</dbReference>
<dbReference type="Proteomes" id="UP001589683">
    <property type="component" value="Unassembled WGS sequence"/>
</dbReference>
<dbReference type="EMBL" id="JBHMEA010000006">
    <property type="protein sequence ID" value="MFB9230255.1"/>
    <property type="molecule type" value="Genomic_DNA"/>
</dbReference>
<evidence type="ECO:0000313" key="5">
    <source>
        <dbReference type="Proteomes" id="UP001589683"/>
    </source>
</evidence>
<dbReference type="PANTHER" id="PTHR43201">
    <property type="entry name" value="ACYL-COA SYNTHETASE"/>
    <property type="match status" value="1"/>
</dbReference>
<dbReference type="PROSITE" id="PS00455">
    <property type="entry name" value="AMP_BINDING"/>
    <property type="match status" value="1"/>
</dbReference>
<dbReference type="InterPro" id="IPR042099">
    <property type="entry name" value="ANL_N_sf"/>
</dbReference>
<dbReference type="PANTHER" id="PTHR43201:SF5">
    <property type="entry name" value="MEDIUM-CHAIN ACYL-COA LIGASE ACSF2, MITOCHONDRIAL"/>
    <property type="match status" value="1"/>
</dbReference>
<organism evidence="4 5">
    <name type="scientific">Pseudohalocynthiibacter aestuariivivens</name>
    <dbReference type="NCBI Taxonomy" id="1591409"/>
    <lineage>
        <taxon>Bacteria</taxon>
        <taxon>Pseudomonadati</taxon>
        <taxon>Pseudomonadota</taxon>
        <taxon>Alphaproteobacteria</taxon>
        <taxon>Rhodobacterales</taxon>
        <taxon>Paracoccaceae</taxon>
        <taxon>Pseudohalocynthiibacter</taxon>
    </lineage>
</organism>
<feature type="domain" description="AMP-dependent synthetase/ligase" evidence="3">
    <location>
        <begin position="9"/>
        <end position="337"/>
    </location>
</feature>
<dbReference type="InterPro" id="IPR020845">
    <property type="entry name" value="AMP-binding_CS"/>
</dbReference>
<accession>A0ABV5JAX1</accession>
<dbReference type="RefSeq" id="WP_213888524.1">
    <property type="nucleotide sequence ID" value="NZ_JAGFNU010000004.1"/>
</dbReference>
<protein>
    <submittedName>
        <fullName evidence="4">AMP-binding protein</fullName>
    </submittedName>
</protein>
<evidence type="ECO:0000259" key="3">
    <source>
        <dbReference type="Pfam" id="PF00501"/>
    </source>
</evidence>
<dbReference type="SUPFAM" id="SSF56801">
    <property type="entry name" value="Acetyl-CoA synthetase-like"/>
    <property type="match status" value="1"/>
</dbReference>
<evidence type="ECO:0000256" key="2">
    <source>
        <dbReference type="ARBA" id="ARBA00022598"/>
    </source>
</evidence>
<keyword evidence="5" id="KW-1185">Reference proteome</keyword>
<comment type="caution">
    <text evidence="4">The sequence shown here is derived from an EMBL/GenBank/DDBJ whole genome shotgun (WGS) entry which is preliminary data.</text>
</comment>